<organism evidence="1 2">
    <name type="scientific">Roseibium marinum</name>
    <dbReference type="NCBI Taxonomy" id="281252"/>
    <lineage>
        <taxon>Bacteria</taxon>
        <taxon>Pseudomonadati</taxon>
        <taxon>Pseudomonadota</taxon>
        <taxon>Alphaproteobacteria</taxon>
        <taxon>Hyphomicrobiales</taxon>
        <taxon>Stappiaceae</taxon>
        <taxon>Roseibium</taxon>
    </lineage>
</organism>
<dbReference type="AlphaFoldDB" id="A0A2S3V421"/>
<dbReference type="Proteomes" id="UP000236959">
    <property type="component" value="Unassembled WGS sequence"/>
</dbReference>
<comment type="caution">
    <text evidence="1">The sequence shown here is derived from an EMBL/GenBank/DDBJ whole genome shotgun (WGS) entry which is preliminary data.</text>
</comment>
<proteinExistence type="predicted"/>
<keyword evidence="2" id="KW-1185">Reference proteome</keyword>
<reference evidence="1 2" key="1">
    <citation type="submission" date="2018-01" db="EMBL/GenBank/DDBJ databases">
        <title>Genomic Encyclopedia of Archaeal and Bacterial Type Strains, Phase II (KMG-II): from individual species to whole genera.</title>
        <authorList>
            <person name="Goeker M."/>
        </authorList>
    </citation>
    <scope>NUCLEOTIDE SEQUENCE [LARGE SCALE GENOMIC DNA]</scope>
    <source>
        <strain evidence="1 2">DSM 17023</strain>
    </source>
</reference>
<dbReference type="EMBL" id="PPCN01000001">
    <property type="protein sequence ID" value="POF34711.1"/>
    <property type="molecule type" value="Genomic_DNA"/>
</dbReference>
<evidence type="ECO:0000313" key="2">
    <source>
        <dbReference type="Proteomes" id="UP000236959"/>
    </source>
</evidence>
<dbReference type="RefSeq" id="WP_268952618.1">
    <property type="nucleotide sequence ID" value="NZ_PPCN01000001.1"/>
</dbReference>
<gene>
    <name evidence="1" type="ORF">CLV41_1011169</name>
</gene>
<protein>
    <submittedName>
        <fullName evidence="1">Uncharacterized protein</fullName>
    </submittedName>
</protein>
<evidence type="ECO:0000313" key="1">
    <source>
        <dbReference type="EMBL" id="POF34711.1"/>
    </source>
</evidence>
<accession>A0A2S3V421</accession>
<sequence length="44" mass="5115">MAGIDFVIFDMDQVLYGYDHRTRLALLHQLGEITLRRRLEGLPA</sequence>
<name>A0A2S3V421_9HYPH</name>